<protein>
    <submittedName>
        <fullName evidence="1">Uncharacterized protein</fullName>
    </submittedName>
</protein>
<reference evidence="1" key="1">
    <citation type="submission" date="2011-09" db="EMBL/GenBank/DDBJ databases">
        <title>The permanent draft genome of Mucilaginibacter paludis DSM 18603.</title>
        <authorList>
            <consortium name="US DOE Joint Genome Institute (JGI-PGF)"/>
            <person name="Lucas S."/>
            <person name="Han J."/>
            <person name="Lapidus A."/>
            <person name="Bruce D."/>
            <person name="Goodwin L."/>
            <person name="Pitluck S."/>
            <person name="Peters L."/>
            <person name="Kyrpides N."/>
            <person name="Mavromatis K."/>
            <person name="Ivanova N."/>
            <person name="Mikhailova N."/>
            <person name="Held B."/>
            <person name="Detter J.C."/>
            <person name="Tapia R."/>
            <person name="Han C."/>
            <person name="Land M."/>
            <person name="Hauser L."/>
            <person name="Markowitz V."/>
            <person name="Cheng J.-F."/>
            <person name="Hugenholtz P."/>
            <person name="Woyke T."/>
            <person name="Wu D."/>
            <person name="Tindall B."/>
            <person name="Brambilla E."/>
            <person name="Klenk H.-P."/>
            <person name="Eisen J.A."/>
        </authorList>
    </citation>
    <scope>NUCLEOTIDE SEQUENCE [LARGE SCALE GENOMIC DNA]</scope>
    <source>
        <strain evidence="1">DSM 18603</strain>
    </source>
</reference>
<accession>H1Y3I8</accession>
<evidence type="ECO:0000313" key="1">
    <source>
        <dbReference type="EMBL" id="EHQ29756.1"/>
    </source>
</evidence>
<keyword evidence="2" id="KW-1185">Reference proteome</keyword>
<dbReference type="STRING" id="714943.Mucpa_5687"/>
<dbReference type="EMBL" id="CM001403">
    <property type="protein sequence ID" value="EHQ29756.1"/>
    <property type="molecule type" value="Genomic_DNA"/>
</dbReference>
<dbReference type="RefSeq" id="WP_008511115.1">
    <property type="nucleotide sequence ID" value="NZ_CM001403.1"/>
</dbReference>
<dbReference type="Proteomes" id="UP000002774">
    <property type="component" value="Chromosome"/>
</dbReference>
<name>H1Y3I8_9SPHI</name>
<evidence type="ECO:0000313" key="2">
    <source>
        <dbReference type="Proteomes" id="UP000002774"/>
    </source>
</evidence>
<organism evidence="1 2">
    <name type="scientific">Mucilaginibacter paludis DSM 18603</name>
    <dbReference type="NCBI Taxonomy" id="714943"/>
    <lineage>
        <taxon>Bacteria</taxon>
        <taxon>Pseudomonadati</taxon>
        <taxon>Bacteroidota</taxon>
        <taxon>Sphingobacteriia</taxon>
        <taxon>Sphingobacteriales</taxon>
        <taxon>Sphingobacteriaceae</taxon>
        <taxon>Mucilaginibacter</taxon>
    </lineage>
</organism>
<dbReference type="AlphaFoldDB" id="H1Y3I8"/>
<gene>
    <name evidence="1" type="ORF">Mucpa_5687</name>
</gene>
<dbReference type="HOGENOM" id="CLU_3202200_0_0_10"/>
<proteinExistence type="predicted"/>
<sequence>MEAVDMTVKTTGFDSKMIEEWKNRKRWLAYESRMKNDDEPMQIDR</sequence>